<dbReference type="AlphaFoldDB" id="A0A072TWB6"/>
<dbReference type="EMBL" id="CM001223">
    <property type="protein sequence ID" value="KEH21789.1"/>
    <property type="molecule type" value="Genomic_DNA"/>
</dbReference>
<reference evidence="1 3" key="2">
    <citation type="journal article" date="2014" name="BMC Genomics">
        <title>An improved genome release (version Mt4.0) for the model legume Medicago truncatula.</title>
        <authorList>
            <person name="Tang H."/>
            <person name="Krishnakumar V."/>
            <person name="Bidwell S."/>
            <person name="Rosen B."/>
            <person name="Chan A."/>
            <person name="Zhou S."/>
            <person name="Gentzbittel L."/>
            <person name="Childs K.L."/>
            <person name="Yandell M."/>
            <person name="Gundlach H."/>
            <person name="Mayer K.F."/>
            <person name="Schwartz D.C."/>
            <person name="Town C.D."/>
        </authorList>
    </citation>
    <scope>GENOME REANNOTATION</scope>
    <source>
        <strain evidence="1">A17</strain>
        <strain evidence="2 3">cv. Jemalong A17</strain>
    </source>
</reference>
<protein>
    <submittedName>
        <fullName evidence="1 2">Uncharacterized protein</fullName>
    </submittedName>
</protein>
<dbReference type="HOGENOM" id="CLU_1920227_0_0_1"/>
<reference evidence="2" key="3">
    <citation type="submission" date="2015-04" db="UniProtKB">
        <authorList>
            <consortium name="EnsemblPlants"/>
        </authorList>
    </citation>
    <scope>IDENTIFICATION</scope>
    <source>
        <strain evidence="2">cv. Jemalong A17</strain>
    </source>
</reference>
<dbReference type="EnsemblPlants" id="KEH21789">
    <property type="protein sequence ID" value="KEH21789"/>
    <property type="gene ID" value="MTR_7g017990"/>
</dbReference>
<evidence type="ECO:0000313" key="2">
    <source>
        <dbReference type="EnsemblPlants" id="KEH21789"/>
    </source>
</evidence>
<evidence type="ECO:0000313" key="1">
    <source>
        <dbReference type="EMBL" id="KEH21789.1"/>
    </source>
</evidence>
<proteinExistence type="predicted"/>
<reference evidence="1 3" key="1">
    <citation type="journal article" date="2011" name="Nature">
        <title>The Medicago genome provides insight into the evolution of rhizobial symbioses.</title>
        <authorList>
            <person name="Young N.D."/>
            <person name="Debelle F."/>
            <person name="Oldroyd G.E."/>
            <person name="Geurts R."/>
            <person name="Cannon S.B."/>
            <person name="Udvardi M.K."/>
            <person name="Benedito V.A."/>
            <person name="Mayer K.F."/>
            <person name="Gouzy J."/>
            <person name="Schoof H."/>
            <person name="Van de Peer Y."/>
            <person name="Proost S."/>
            <person name="Cook D.R."/>
            <person name="Meyers B.C."/>
            <person name="Spannagl M."/>
            <person name="Cheung F."/>
            <person name="De Mita S."/>
            <person name="Krishnakumar V."/>
            <person name="Gundlach H."/>
            <person name="Zhou S."/>
            <person name="Mudge J."/>
            <person name="Bharti A.K."/>
            <person name="Murray J.D."/>
            <person name="Naoumkina M.A."/>
            <person name="Rosen B."/>
            <person name="Silverstein K.A."/>
            <person name="Tang H."/>
            <person name="Rombauts S."/>
            <person name="Zhao P.X."/>
            <person name="Zhou P."/>
            <person name="Barbe V."/>
            <person name="Bardou P."/>
            <person name="Bechner M."/>
            <person name="Bellec A."/>
            <person name="Berger A."/>
            <person name="Berges H."/>
            <person name="Bidwell S."/>
            <person name="Bisseling T."/>
            <person name="Choisne N."/>
            <person name="Couloux A."/>
            <person name="Denny R."/>
            <person name="Deshpande S."/>
            <person name="Dai X."/>
            <person name="Doyle J.J."/>
            <person name="Dudez A.M."/>
            <person name="Farmer A.D."/>
            <person name="Fouteau S."/>
            <person name="Franken C."/>
            <person name="Gibelin C."/>
            <person name="Gish J."/>
            <person name="Goldstein S."/>
            <person name="Gonzalez A.J."/>
            <person name="Green P.J."/>
            <person name="Hallab A."/>
            <person name="Hartog M."/>
            <person name="Hua A."/>
            <person name="Humphray S.J."/>
            <person name="Jeong D.H."/>
            <person name="Jing Y."/>
            <person name="Jocker A."/>
            <person name="Kenton S.M."/>
            <person name="Kim D.J."/>
            <person name="Klee K."/>
            <person name="Lai H."/>
            <person name="Lang C."/>
            <person name="Lin S."/>
            <person name="Macmil S.L."/>
            <person name="Magdelenat G."/>
            <person name="Matthews L."/>
            <person name="McCorrison J."/>
            <person name="Monaghan E.L."/>
            <person name="Mun J.H."/>
            <person name="Najar F.Z."/>
            <person name="Nicholson C."/>
            <person name="Noirot C."/>
            <person name="O'Bleness M."/>
            <person name="Paule C.R."/>
            <person name="Poulain J."/>
            <person name="Prion F."/>
            <person name="Qin B."/>
            <person name="Qu C."/>
            <person name="Retzel E.F."/>
            <person name="Riddle C."/>
            <person name="Sallet E."/>
            <person name="Samain S."/>
            <person name="Samson N."/>
            <person name="Sanders I."/>
            <person name="Saurat O."/>
            <person name="Scarpelli C."/>
            <person name="Schiex T."/>
            <person name="Segurens B."/>
            <person name="Severin A.J."/>
            <person name="Sherrier D.J."/>
            <person name="Shi R."/>
            <person name="Sims S."/>
            <person name="Singer S.R."/>
            <person name="Sinharoy S."/>
            <person name="Sterck L."/>
            <person name="Viollet A."/>
            <person name="Wang B.B."/>
            <person name="Wang K."/>
            <person name="Wang M."/>
            <person name="Wang X."/>
            <person name="Warfsmann J."/>
            <person name="Weissenbach J."/>
            <person name="White D.D."/>
            <person name="White J.D."/>
            <person name="Wiley G.B."/>
            <person name="Wincker P."/>
            <person name="Xing Y."/>
            <person name="Yang L."/>
            <person name="Yao Z."/>
            <person name="Ying F."/>
            <person name="Zhai J."/>
            <person name="Zhou L."/>
            <person name="Zuber A."/>
            <person name="Denarie J."/>
            <person name="Dixon R.A."/>
            <person name="May G.D."/>
            <person name="Schwartz D.C."/>
            <person name="Rogers J."/>
            <person name="Quetier F."/>
            <person name="Town C.D."/>
            <person name="Roe B.A."/>
        </authorList>
    </citation>
    <scope>NUCLEOTIDE SEQUENCE [LARGE SCALE GENOMIC DNA]</scope>
    <source>
        <strain evidence="1">A17</strain>
        <strain evidence="2 3">cv. Jemalong A17</strain>
    </source>
</reference>
<keyword evidence="3" id="KW-1185">Reference proteome</keyword>
<organism evidence="1 3">
    <name type="scientific">Medicago truncatula</name>
    <name type="common">Barrel medic</name>
    <name type="synonym">Medicago tribuloides</name>
    <dbReference type="NCBI Taxonomy" id="3880"/>
    <lineage>
        <taxon>Eukaryota</taxon>
        <taxon>Viridiplantae</taxon>
        <taxon>Streptophyta</taxon>
        <taxon>Embryophyta</taxon>
        <taxon>Tracheophyta</taxon>
        <taxon>Spermatophyta</taxon>
        <taxon>Magnoliopsida</taxon>
        <taxon>eudicotyledons</taxon>
        <taxon>Gunneridae</taxon>
        <taxon>Pentapetalae</taxon>
        <taxon>rosids</taxon>
        <taxon>fabids</taxon>
        <taxon>Fabales</taxon>
        <taxon>Fabaceae</taxon>
        <taxon>Papilionoideae</taxon>
        <taxon>50 kb inversion clade</taxon>
        <taxon>NPAAA clade</taxon>
        <taxon>Hologalegina</taxon>
        <taxon>IRL clade</taxon>
        <taxon>Trifolieae</taxon>
        <taxon>Medicago</taxon>
    </lineage>
</organism>
<dbReference type="Proteomes" id="UP000002051">
    <property type="component" value="Unassembled WGS sequence"/>
</dbReference>
<gene>
    <name evidence="1" type="ordered locus">MTR_7g017990</name>
</gene>
<accession>A0A072TWB6</accession>
<evidence type="ECO:0000313" key="3">
    <source>
        <dbReference type="Proteomes" id="UP000002051"/>
    </source>
</evidence>
<name>A0A072TWB6_MEDTR</name>
<sequence>MEEVSRGVGKSIEESLLLSKVNSVMLQNNTAAEITFALLQELSHVQVKSWENVRALKTVLFLFEEIFSLKINFHKSMFFGVNVAGSRLHEAAVVMNYKHGGDSRELDFWHPLVDGIHSKLSGWKSKNISFGG</sequence>